<evidence type="ECO:0000259" key="2">
    <source>
        <dbReference type="Pfam" id="PF19404"/>
    </source>
</evidence>
<dbReference type="InterPro" id="IPR046020">
    <property type="entry name" value="DUF5977"/>
</dbReference>
<dbReference type="Pfam" id="PF19404">
    <property type="entry name" value="DUF5977"/>
    <property type="match status" value="2"/>
</dbReference>
<comment type="caution">
    <text evidence="3">The sequence shown here is derived from an EMBL/GenBank/DDBJ whole genome shotgun (WGS) entry which is preliminary data.</text>
</comment>
<accession>A0A561PNN1</accession>
<evidence type="ECO:0000313" key="4">
    <source>
        <dbReference type="Proteomes" id="UP000320811"/>
    </source>
</evidence>
<reference evidence="3 4" key="1">
    <citation type="submission" date="2019-06" db="EMBL/GenBank/DDBJ databases">
        <title>Sorghum-associated microbial communities from plants grown in Nebraska, USA.</title>
        <authorList>
            <person name="Schachtman D."/>
        </authorList>
    </citation>
    <scope>NUCLEOTIDE SEQUENCE [LARGE SCALE GENOMIC DNA]</scope>
    <source>
        <strain evidence="3 4">1209</strain>
    </source>
</reference>
<dbReference type="RefSeq" id="WP_145670914.1">
    <property type="nucleotide sequence ID" value="NZ_VIWO01000005.1"/>
</dbReference>
<feature type="domain" description="DUF5977" evidence="2">
    <location>
        <begin position="1097"/>
        <end position="1160"/>
    </location>
</feature>
<feature type="signal peptide" evidence="1">
    <location>
        <begin position="1"/>
        <end position="28"/>
    </location>
</feature>
<dbReference type="Proteomes" id="UP000320811">
    <property type="component" value="Unassembled WGS sequence"/>
</dbReference>
<name>A0A561PNN1_9BACT</name>
<protein>
    <submittedName>
        <fullName evidence="3">YD repeat-containing protein</fullName>
    </submittedName>
</protein>
<keyword evidence="4" id="KW-1185">Reference proteome</keyword>
<feature type="chain" id="PRO_5021964324" evidence="1">
    <location>
        <begin position="29"/>
        <end position="1270"/>
    </location>
</feature>
<dbReference type="EMBL" id="VIWO01000005">
    <property type="protein sequence ID" value="TWF39724.1"/>
    <property type="molecule type" value="Genomic_DNA"/>
</dbReference>
<gene>
    <name evidence="3" type="ORF">FHW36_105163</name>
</gene>
<proteinExistence type="predicted"/>
<evidence type="ECO:0000256" key="1">
    <source>
        <dbReference type="SAM" id="SignalP"/>
    </source>
</evidence>
<evidence type="ECO:0000313" key="3">
    <source>
        <dbReference type="EMBL" id="TWF39724.1"/>
    </source>
</evidence>
<dbReference type="OrthoDB" id="680656at2"/>
<feature type="domain" description="DUF5977" evidence="2">
    <location>
        <begin position="1032"/>
        <end position="1095"/>
    </location>
</feature>
<keyword evidence="1" id="KW-0732">Signal</keyword>
<dbReference type="AlphaFoldDB" id="A0A561PNN1"/>
<organism evidence="3 4">
    <name type="scientific">Chitinophaga polysaccharea</name>
    <dbReference type="NCBI Taxonomy" id="1293035"/>
    <lineage>
        <taxon>Bacteria</taxon>
        <taxon>Pseudomonadati</taxon>
        <taxon>Bacteroidota</taxon>
        <taxon>Chitinophagia</taxon>
        <taxon>Chitinophagales</taxon>
        <taxon>Chitinophagaceae</taxon>
        <taxon>Chitinophaga</taxon>
    </lineage>
</organism>
<sequence>MKNCLKTWLRMVFATMSIYIVGTNFCLAQSDQLNTIIPPSPRSREFEKFINYQVSLYNGLPQINVNFYTIELSGVKIPIGISYHASGIKYGQTSGDAGIGWALDPGFRVSRTVHGRLDEASNMPDMYNVSGGLAIGPYLSGFATSYDRDRYLARYMVLQPGGDIPAVWASSNDYLDGQYDQFTIGFPGNSGNFIITNRQNRTVTMLDNSALQKINYSIGDIGISEFNVTDGNGIQYKFGVSDANNEGYQVYVNGAYRKYSSAWLLGKITTLFNDSINFQYQPFTEASEGMPSYSRTILEGAYGCEPPCYQSSDNNQNGADQPATTKYYDSKILSGITTPNEIVALTRNTNGTVNTITITNRRGLLLKKVLFFYSLSGSANFLDSVHIAGADNVAIEKYRFDYTSKDIRFPNYDCFGYGINNPGGGYSYANRYGRFDYIQYGKDPYTIGTSDDMYQTPQDPCNTQSFPSSYPKNITFDGIYKKDVLPLDAGMLKRITYPTGGTQTFRYEPNQYKTIVNGTPYTRAGGGFRIASITNDDKVRGTTMTRSYSYGEGQRSFDPTDPQLAVKQKVALALISCPNPIVKGLRLVQQTSSLDEEVMDAIGQGQEGWYNYVTESDGSGKTVYRYNIPDATVYLNRYSNNGTTLPNPAYCLQAYNCWNKPYLMEKSVYENKPVTGDVIRQRESYEYYIPVPNPVSDEFIGLKLAAYGLAYKVDVQQFPTPAYNLYAPGIQSVFNYATYKITRGDVLLKKRLVTDYDTQTGDSTSTVSEFSYTYANLTASEKMTNSKGEVSLTNYKYPLNYANITATDGASAGLKNIQNLNVVNPVIEKSIYRANTDLSNKRLVSSLFFTYKAVAPLVDKVFRIELAAPVSNFAESSVQSGAVIKDSRYNEGISFDLYDAKGNILQRSKSNDVKELYFWGYSGNYPVAKITGSDYNTAKQYVSQTLLDSAANYSDAVVQAELGKLRNNLNGALVSTFTYRPLIGMSTTTDPSGISAYYDYDAYGRLTTVRDKDTRILNQYSYKYQTPITPIWGNNKKIQTFTRNDCTVGGGTRVDYVVPEGTYYSSISQGDADQMAQNDINANGQAYANKYGSCVFFKNAGVSQWFIRSTCTADSVGGWMLYSVEAGKYTSVISQADADQKATDEINANGQAYANQNGGCQPPVYAKLRIENISQTPTTTTGDVVVRFYSDGACTVPVSLTSSVNVNVKITKMTTPDNTSTISNESFACSGSYTVLKSAFLVSERESQAPGAPATNYTFSLQSNYGYTVR</sequence>